<feature type="compositionally biased region" description="Basic and acidic residues" evidence="1">
    <location>
        <begin position="57"/>
        <end position="70"/>
    </location>
</feature>
<feature type="compositionally biased region" description="Basic and acidic residues" evidence="1">
    <location>
        <begin position="131"/>
        <end position="200"/>
    </location>
</feature>
<dbReference type="WBParaSite" id="MhA1_Contig1882.frz3.gene7">
    <property type="protein sequence ID" value="MhA1_Contig1882.frz3.gene7"/>
    <property type="gene ID" value="MhA1_Contig1882.frz3.gene7"/>
</dbReference>
<dbReference type="AlphaFoldDB" id="A0A1I8BBW2"/>
<reference evidence="3" key="1">
    <citation type="submission" date="2016-11" db="UniProtKB">
        <authorList>
            <consortium name="WormBaseParasite"/>
        </authorList>
    </citation>
    <scope>IDENTIFICATION</scope>
</reference>
<feature type="region of interest" description="Disordered" evidence="1">
    <location>
        <begin position="274"/>
        <end position="304"/>
    </location>
</feature>
<evidence type="ECO:0000313" key="3">
    <source>
        <dbReference type="WBParaSite" id="MhA1_Contig1882.frz3.gene7"/>
    </source>
</evidence>
<feature type="region of interest" description="Disordered" evidence="1">
    <location>
        <begin position="339"/>
        <end position="358"/>
    </location>
</feature>
<proteinExistence type="predicted"/>
<organism evidence="2 3">
    <name type="scientific">Meloidogyne hapla</name>
    <name type="common">Root-knot nematode worm</name>
    <dbReference type="NCBI Taxonomy" id="6305"/>
    <lineage>
        <taxon>Eukaryota</taxon>
        <taxon>Metazoa</taxon>
        <taxon>Ecdysozoa</taxon>
        <taxon>Nematoda</taxon>
        <taxon>Chromadorea</taxon>
        <taxon>Rhabditida</taxon>
        <taxon>Tylenchina</taxon>
        <taxon>Tylenchomorpha</taxon>
        <taxon>Tylenchoidea</taxon>
        <taxon>Meloidogynidae</taxon>
        <taxon>Meloidogyninae</taxon>
        <taxon>Meloidogyne</taxon>
    </lineage>
</organism>
<feature type="compositionally biased region" description="Basic and acidic residues" evidence="1">
    <location>
        <begin position="209"/>
        <end position="244"/>
    </location>
</feature>
<accession>A0A1I8BBW2</accession>
<dbReference type="Proteomes" id="UP000095281">
    <property type="component" value="Unplaced"/>
</dbReference>
<feature type="compositionally biased region" description="Basic and acidic residues" evidence="1">
    <location>
        <begin position="274"/>
        <end position="286"/>
    </location>
</feature>
<evidence type="ECO:0000256" key="1">
    <source>
        <dbReference type="SAM" id="MobiDB-lite"/>
    </source>
</evidence>
<name>A0A1I8BBW2_MELHA</name>
<evidence type="ECO:0000313" key="2">
    <source>
        <dbReference type="Proteomes" id="UP000095281"/>
    </source>
</evidence>
<sequence>MGKQLLFFIQTGLKTDLIQEKNIVNETTQTDDATDKLTYPGEGHEIVEVKNINSQEESFKENKKPEEQKVTMEGSIQEEETEADKAQKIENETSDDNENNIKLNEENFASNGIPKPDIPHSVVDDIEEVQEGEKEEKTIEGKNDEGKKKKVLEDEKTKEEEEDQIIREPVKKNEEATKNDEKDEELKGLKDEDEKKSEDKEMNEEEANNESKSKKDEEKKEENTKDEKEITKVIEGKKDTPKEKEHKRHHWILEKFGRVVCFITRFFCPFKSDEEKEKKEDKESLHRGKRVHSNSGSFSSEEEVIASFEKENGLSAEFEGDGELKVKMKVGATNIKSEVNESGKMRSKIEEFNAEMHN</sequence>
<protein>
    <submittedName>
        <fullName evidence="3">SHSP domain-containing protein</fullName>
    </submittedName>
</protein>
<feature type="region of interest" description="Disordered" evidence="1">
    <location>
        <begin position="52"/>
        <end position="248"/>
    </location>
</feature>
<keyword evidence="2" id="KW-1185">Reference proteome</keyword>